<accession>F5YW16</accession>
<dbReference type="InterPro" id="IPR010982">
    <property type="entry name" value="Lambda_DNA-bd_dom_sf"/>
</dbReference>
<dbReference type="HOGENOM" id="CLU_066192_18_3_11"/>
<dbReference type="STRING" id="875328.JDM601_1263"/>
<name>F5YW16_MYCSD</name>
<dbReference type="SUPFAM" id="SSF47413">
    <property type="entry name" value="lambda repressor-like DNA-binding domains"/>
    <property type="match status" value="1"/>
</dbReference>
<dbReference type="PROSITE" id="PS50943">
    <property type="entry name" value="HTH_CROC1"/>
    <property type="match status" value="1"/>
</dbReference>
<dbReference type="GO" id="GO:0003677">
    <property type="term" value="F:DNA binding"/>
    <property type="evidence" value="ECO:0007669"/>
    <property type="project" value="InterPro"/>
</dbReference>
<evidence type="ECO:0000313" key="2">
    <source>
        <dbReference type="EMBL" id="AEF35263.1"/>
    </source>
</evidence>
<dbReference type="Gene3D" id="1.10.260.40">
    <property type="entry name" value="lambda repressor-like DNA-binding domains"/>
    <property type="match status" value="1"/>
</dbReference>
<gene>
    <name evidence="2" type="ordered locus">JDM601_1263</name>
</gene>
<protein>
    <submittedName>
        <fullName evidence="2">Helix-turn-helix domain-containing protein</fullName>
    </submittedName>
</protein>
<dbReference type="Pfam" id="PF01381">
    <property type="entry name" value="HTH_3"/>
    <property type="match status" value="1"/>
</dbReference>
<dbReference type="EMBL" id="CP002329">
    <property type="protein sequence ID" value="AEF35263.1"/>
    <property type="molecule type" value="Genomic_DNA"/>
</dbReference>
<dbReference type="CDD" id="cd00093">
    <property type="entry name" value="HTH_XRE"/>
    <property type="match status" value="1"/>
</dbReference>
<proteinExistence type="predicted"/>
<evidence type="ECO:0000259" key="1">
    <source>
        <dbReference type="PROSITE" id="PS50943"/>
    </source>
</evidence>
<dbReference type="Proteomes" id="UP000009224">
    <property type="component" value="Chromosome"/>
</dbReference>
<dbReference type="eggNOG" id="COG1813">
    <property type="taxonomic scope" value="Bacteria"/>
</dbReference>
<keyword evidence="3" id="KW-1185">Reference proteome</keyword>
<dbReference type="InterPro" id="IPR001387">
    <property type="entry name" value="Cro/C1-type_HTH"/>
</dbReference>
<sequence length="99" mass="10606">MMSSYSDRRAQILAELDPEDRAAFDEAYAIAGLAMELAETVYRARETAGLTQAELARKMGTTQSAIASIESGARTPTVELLEGLARACGQRLTIRIAAA</sequence>
<dbReference type="KEGG" id="mjd:JDM601_1263"/>
<reference evidence="2 3" key="1">
    <citation type="journal article" date="2011" name="J. Bacteriol.">
        <title>Complete genome sequence of a novel clinical isolate, the nontuberculous Mycobacterium strain JDM601.</title>
        <authorList>
            <person name="Zhang Z.Y."/>
            <person name="Sun Z.Q."/>
            <person name="Wang Z.L."/>
            <person name="Wen Z.L."/>
            <person name="Sun Q.W."/>
            <person name="Zhu Z.Q."/>
            <person name="Song Y.Z."/>
            <person name="Zhao J.W."/>
            <person name="Wang H.H."/>
            <person name="Zhang S.L."/>
            <person name="Guo X.K."/>
        </authorList>
    </citation>
    <scope>NUCLEOTIDE SEQUENCE [LARGE SCALE GENOMIC DNA]</scope>
    <source>
        <strain evidence="2 3">JDM601</strain>
    </source>
</reference>
<dbReference type="SMART" id="SM00530">
    <property type="entry name" value="HTH_XRE"/>
    <property type="match status" value="1"/>
</dbReference>
<feature type="domain" description="HTH cro/C1-type" evidence="1">
    <location>
        <begin position="41"/>
        <end position="95"/>
    </location>
</feature>
<dbReference type="AlphaFoldDB" id="F5YW16"/>
<organism evidence="2 3">
    <name type="scientific">Mycolicibacter sinensis (strain JDM601)</name>
    <name type="common">Mycobacterium sinense</name>
    <dbReference type="NCBI Taxonomy" id="875328"/>
    <lineage>
        <taxon>Bacteria</taxon>
        <taxon>Bacillati</taxon>
        <taxon>Actinomycetota</taxon>
        <taxon>Actinomycetes</taxon>
        <taxon>Mycobacteriales</taxon>
        <taxon>Mycobacteriaceae</taxon>
        <taxon>Mycolicibacter</taxon>
    </lineage>
</organism>
<evidence type="ECO:0000313" key="3">
    <source>
        <dbReference type="Proteomes" id="UP000009224"/>
    </source>
</evidence>